<dbReference type="AlphaFoldDB" id="A0A8H4R4J0"/>
<protein>
    <submittedName>
        <fullName evidence="2">Uncharacterized protein</fullName>
    </submittedName>
</protein>
<dbReference type="EMBL" id="JAACJL010000001">
    <property type="protein sequence ID" value="KAF4623132.1"/>
    <property type="molecule type" value="Genomic_DNA"/>
</dbReference>
<comment type="caution">
    <text evidence="2">The sequence shown here is derived from an EMBL/GenBank/DDBJ whole genome shotgun (WGS) entry which is preliminary data.</text>
</comment>
<keyword evidence="3" id="KW-1185">Reference proteome</keyword>
<feature type="region of interest" description="Disordered" evidence="1">
    <location>
        <begin position="24"/>
        <end position="56"/>
    </location>
</feature>
<sequence length="98" mass="11076">MIGVGGGKRSDVIDFGGEMDYSGMKFFQDTPMRPPASAPQQHHHHQPQPTPQYHPSQQVIDQNEGFEFALAAAPNVLYQRYKQYGQARPISSLSKFHY</sequence>
<name>A0A8H4R4J0_9AGAR</name>
<evidence type="ECO:0000313" key="3">
    <source>
        <dbReference type="Proteomes" id="UP000521872"/>
    </source>
</evidence>
<organism evidence="2 3">
    <name type="scientific">Agrocybe pediades</name>
    <dbReference type="NCBI Taxonomy" id="84607"/>
    <lineage>
        <taxon>Eukaryota</taxon>
        <taxon>Fungi</taxon>
        <taxon>Dikarya</taxon>
        <taxon>Basidiomycota</taxon>
        <taxon>Agaricomycotina</taxon>
        <taxon>Agaricomycetes</taxon>
        <taxon>Agaricomycetidae</taxon>
        <taxon>Agaricales</taxon>
        <taxon>Agaricineae</taxon>
        <taxon>Strophariaceae</taxon>
        <taxon>Agrocybe</taxon>
    </lineage>
</organism>
<reference evidence="2 3" key="1">
    <citation type="submission" date="2019-12" db="EMBL/GenBank/DDBJ databases">
        <authorList>
            <person name="Floudas D."/>
            <person name="Bentzer J."/>
            <person name="Ahren D."/>
            <person name="Johansson T."/>
            <person name="Persson P."/>
            <person name="Tunlid A."/>
        </authorList>
    </citation>
    <scope>NUCLEOTIDE SEQUENCE [LARGE SCALE GENOMIC DNA]</scope>
    <source>
        <strain evidence="2 3">CBS 102.39</strain>
    </source>
</reference>
<evidence type="ECO:0000256" key="1">
    <source>
        <dbReference type="SAM" id="MobiDB-lite"/>
    </source>
</evidence>
<gene>
    <name evidence="2" type="ORF">D9613_002161</name>
</gene>
<evidence type="ECO:0000313" key="2">
    <source>
        <dbReference type="EMBL" id="KAF4623132.1"/>
    </source>
</evidence>
<proteinExistence type="predicted"/>
<dbReference type="Proteomes" id="UP000521872">
    <property type="component" value="Unassembled WGS sequence"/>
</dbReference>
<accession>A0A8H4R4J0</accession>